<dbReference type="AlphaFoldDB" id="A0AAV1L870"/>
<dbReference type="Pfam" id="PF06733">
    <property type="entry name" value="DEAD_2"/>
    <property type="match status" value="1"/>
</dbReference>
<evidence type="ECO:0000256" key="11">
    <source>
        <dbReference type="ARBA" id="ARBA00023004"/>
    </source>
</evidence>
<comment type="caution">
    <text evidence="21">The sequence shown here is derived from an EMBL/GenBank/DDBJ whole genome shotgun (WGS) entry which is preliminary data.</text>
</comment>
<evidence type="ECO:0000256" key="18">
    <source>
        <dbReference type="ARBA" id="ARBA00082714"/>
    </source>
</evidence>
<keyword evidence="14" id="KW-0413">Isomerase</keyword>
<dbReference type="InterPro" id="IPR013020">
    <property type="entry name" value="Rad3/Chl1-like"/>
</dbReference>
<evidence type="ECO:0000313" key="22">
    <source>
        <dbReference type="Proteomes" id="UP001314205"/>
    </source>
</evidence>
<keyword evidence="12" id="KW-0411">Iron-sulfur</keyword>
<evidence type="ECO:0000256" key="4">
    <source>
        <dbReference type="ARBA" id="ARBA00022485"/>
    </source>
</evidence>
<dbReference type="Gene3D" id="3.40.50.300">
    <property type="entry name" value="P-loop containing nucleotide triphosphate hydrolases"/>
    <property type="match status" value="2"/>
</dbReference>
<keyword evidence="22" id="KW-1185">Reference proteome</keyword>
<keyword evidence="13" id="KW-0234">DNA repair</keyword>
<dbReference type="EMBL" id="CAVLGL010000085">
    <property type="protein sequence ID" value="CAK1590176.1"/>
    <property type="molecule type" value="Genomic_DNA"/>
</dbReference>
<evidence type="ECO:0000256" key="17">
    <source>
        <dbReference type="ARBA" id="ARBA00048954"/>
    </source>
</evidence>
<dbReference type="PROSITE" id="PS51193">
    <property type="entry name" value="HELICASE_ATP_BIND_2"/>
    <property type="match status" value="1"/>
</dbReference>
<keyword evidence="11" id="KW-0408">Iron</keyword>
<evidence type="ECO:0000256" key="5">
    <source>
        <dbReference type="ARBA" id="ARBA00022723"/>
    </source>
</evidence>
<dbReference type="GO" id="GO:0046872">
    <property type="term" value="F:metal ion binding"/>
    <property type="evidence" value="ECO:0007669"/>
    <property type="project" value="UniProtKB-KW"/>
</dbReference>
<accession>A0AAV1L870</accession>
<dbReference type="Proteomes" id="UP001314205">
    <property type="component" value="Unassembled WGS sequence"/>
</dbReference>
<evidence type="ECO:0000256" key="8">
    <source>
        <dbReference type="ARBA" id="ARBA00022801"/>
    </source>
</evidence>
<dbReference type="InterPro" id="IPR014013">
    <property type="entry name" value="Helic_SF1/SF2_ATP-bd_DinG/Rad3"/>
</dbReference>
<dbReference type="GO" id="GO:1990918">
    <property type="term" value="P:double-strand break repair involved in meiotic recombination"/>
    <property type="evidence" value="ECO:0007669"/>
    <property type="project" value="TreeGrafter"/>
</dbReference>
<dbReference type="GO" id="GO:0016818">
    <property type="term" value="F:hydrolase activity, acting on acid anhydrides, in phosphorus-containing anhydrides"/>
    <property type="evidence" value="ECO:0007669"/>
    <property type="project" value="InterPro"/>
</dbReference>
<dbReference type="GO" id="GO:0051539">
    <property type="term" value="F:4 iron, 4 sulfur cluster binding"/>
    <property type="evidence" value="ECO:0007669"/>
    <property type="project" value="UniProtKB-KW"/>
</dbReference>
<dbReference type="NCBIfam" id="TIGR00604">
    <property type="entry name" value="rad3"/>
    <property type="match status" value="1"/>
</dbReference>
<evidence type="ECO:0000256" key="7">
    <source>
        <dbReference type="ARBA" id="ARBA00022763"/>
    </source>
</evidence>
<keyword evidence="4" id="KW-0004">4Fe-4S</keyword>
<keyword evidence="5" id="KW-0479">Metal-binding</keyword>
<dbReference type="FunFam" id="3.40.50.300:FF:000731">
    <property type="entry name" value="Fanconi anemia group J protein homolog"/>
    <property type="match status" value="1"/>
</dbReference>
<feature type="domain" description="Helicase ATP-binding" evidence="20">
    <location>
        <begin position="1"/>
        <end position="315"/>
    </location>
</feature>
<comment type="catalytic activity">
    <reaction evidence="17">
        <text>ATP + H2O = ADP + phosphate + H(+)</text>
        <dbReference type="Rhea" id="RHEA:13065"/>
        <dbReference type="ChEBI" id="CHEBI:15377"/>
        <dbReference type="ChEBI" id="CHEBI:15378"/>
        <dbReference type="ChEBI" id="CHEBI:30616"/>
        <dbReference type="ChEBI" id="CHEBI:43474"/>
        <dbReference type="ChEBI" id="CHEBI:456216"/>
        <dbReference type="EC" id="5.6.2.3"/>
    </reaction>
</comment>
<keyword evidence="7" id="KW-0227">DNA damage</keyword>
<keyword evidence="8" id="KW-0378">Hydrolase</keyword>
<dbReference type="GO" id="GO:0005524">
    <property type="term" value="F:ATP binding"/>
    <property type="evidence" value="ECO:0007669"/>
    <property type="project" value="UniProtKB-KW"/>
</dbReference>
<dbReference type="GO" id="GO:0043139">
    <property type="term" value="F:5'-3' DNA helicase activity"/>
    <property type="evidence" value="ECO:0007669"/>
    <property type="project" value="UniProtKB-EC"/>
</dbReference>
<evidence type="ECO:0000256" key="15">
    <source>
        <dbReference type="ARBA" id="ARBA00023242"/>
    </source>
</evidence>
<keyword evidence="9" id="KW-0347">Helicase</keyword>
<keyword evidence="15" id="KW-0539">Nucleus</keyword>
<dbReference type="CDD" id="cd18788">
    <property type="entry name" value="SF2_C_XPD"/>
    <property type="match status" value="1"/>
</dbReference>
<dbReference type="GO" id="GO:0003677">
    <property type="term" value="F:DNA binding"/>
    <property type="evidence" value="ECO:0007669"/>
    <property type="project" value="InterPro"/>
</dbReference>
<evidence type="ECO:0000256" key="14">
    <source>
        <dbReference type="ARBA" id="ARBA00023235"/>
    </source>
</evidence>
<dbReference type="InterPro" id="IPR006555">
    <property type="entry name" value="ATP-dep_Helicase_C"/>
</dbReference>
<proteinExistence type="inferred from homology"/>
<dbReference type="SMART" id="SM00488">
    <property type="entry name" value="DEXDc2"/>
    <property type="match status" value="1"/>
</dbReference>
<evidence type="ECO:0000256" key="6">
    <source>
        <dbReference type="ARBA" id="ARBA00022741"/>
    </source>
</evidence>
<keyword evidence="10" id="KW-0067">ATP-binding</keyword>
<organism evidence="21 22">
    <name type="scientific">Parnassius mnemosyne</name>
    <name type="common">clouded apollo</name>
    <dbReference type="NCBI Taxonomy" id="213953"/>
    <lineage>
        <taxon>Eukaryota</taxon>
        <taxon>Metazoa</taxon>
        <taxon>Ecdysozoa</taxon>
        <taxon>Arthropoda</taxon>
        <taxon>Hexapoda</taxon>
        <taxon>Insecta</taxon>
        <taxon>Pterygota</taxon>
        <taxon>Neoptera</taxon>
        <taxon>Endopterygota</taxon>
        <taxon>Lepidoptera</taxon>
        <taxon>Glossata</taxon>
        <taxon>Ditrysia</taxon>
        <taxon>Papilionoidea</taxon>
        <taxon>Papilionidae</taxon>
        <taxon>Parnassiinae</taxon>
        <taxon>Parnassini</taxon>
        <taxon>Parnassius</taxon>
        <taxon>Driopa</taxon>
    </lineage>
</organism>
<protein>
    <recommendedName>
        <fullName evidence="16">DNA 5'-3' helicase</fullName>
        <ecNumber evidence="16">5.6.2.3</ecNumber>
    </recommendedName>
    <alternativeName>
        <fullName evidence="18">DNA 5'-3' helicase FANCJ</fullName>
    </alternativeName>
</protein>
<dbReference type="InterPro" id="IPR027417">
    <property type="entry name" value="P-loop_NTPase"/>
</dbReference>
<evidence type="ECO:0000256" key="19">
    <source>
        <dbReference type="SAM" id="MobiDB-lite"/>
    </source>
</evidence>
<evidence type="ECO:0000256" key="9">
    <source>
        <dbReference type="ARBA" id="ARBA00022806"/>
    </source>
</evidence>
<dbReference type="SMART" id="SM00491">
    <property type="entry name" value="HELICc2"/>
    <property type="match status" value="1"/>
</dbReference>
<evidence type="ECO:0000256" key="16">
    <source>
        <dbReference type="ARBA" id="ARBA00044969"/>
    </source>
</evidence>
<evidence type="ECO:0000256" key="3">
    <source>
        <dbReference type="ARBA" id="ARBA00008792"/>
    </source>
</evidence>
<evidence type="ECO:0000256" key="13">
    <source>
        <dbReference type="ARBA" id="ARBA00023204"/>
    </source>
</evidence>
<evidence type="ECO:0000259" key="20">
    <source>
        <dbReference type="PROSITE" id="PS51193"/>
    </source>
</evidence>
<gene>
    <name evidence="21" type="ORF">PARMNEM_LOCUS10575</name>
</gene>
<keyword evidence="6" id="KW-0547">Nucleotide-binding</keyword>
<evidence type="ECO:0000256" key="10">
    <source>
        <dbReference type="ARBA" id="ARBA00022840"/>
    </source>
</evidence>
<evidence type="ECO:0000313" key="21">
    <source>
        <dbReference type="EMBL" id="CAK1590176.1"/>
    </source>
</evidence>
<sequence length="754" mass="86468">MYTFSGQKSIYDKPALDNVDPSGSSKRQEPLDNSLEDIPNDGLVKIHKKRRLNENKFGESSEAAQVPTLPSTPEKKYETPQPETPPSVRNLYHLVDNLRLKTSMIVDSSVPTIYYGARTHKQLQQVVKEFARTDYCGEMLMTILSSRDYSCIREFDRQTWSSKNDMCRACIKPFDSTRDRQSDTNCKFYDNRMALNHKSLPPAFDLDELVAAGEEMRACPYFAARSMATSAHIVFCPYNYLIEPSIRNSMQIDLQGNIVIIDEAHNIEDICRDAATFTFTRDNIQAAIKELEVVAGYRYANQDVMSYIEYLLQTLRRWDEWFVNQIPLINKQAVSGNEAVYTWQVEHFVQTLNNHNIGQQHYNEFRQNAEIFCKRLREDPRTLFGITQATGTLIESIDTVLGYLFRCSGKYMDDFKPALIRNVTGLDTLSDAVSWRSSQFNRSIDKEILSLRLMCMNPAVIFESLKKARCIMLASGTLTPLVSLHSELATDFPLQVSPNHIIPSDRVWIGSLTTCPNGTKLECNSRGTDQIEIQDALGQAVLWVSKVTPNGVLCFLPSYQLMNKLVKRWRETSTWQQLNELKHVFMESRNVRDHNDVMEDYYKYVATSKGALLFAVYRGKVSEGMDFKDHQARAVITVCVPYPNTFDMAVKEKMKYNDKYAAERKLLSSSEWLLVQAYRALNQAVGRCVRHRGDWGAVLLVDARFASAYYTQHLSKWVRSFLGNNHHTFESLVNSPNSLQSFMQNMTIMEDEDV</sequence>
<dbReference type="Pfam" id="PF13307">
    <property type="entry name" value="Helicase_C_2"/>
    <property type="match status" value="1"/>
</dbReference>
<dbReference type="SUPFAM" id="SSF52540">
    <property type="entry name" value="P-loop containing nucleoside triphosphate hydrolases"/>
    <property type="match status" value="1"/>
</dbReference>
<dbReference type="PANTHER" id="PTHR11472">
    <property type="entry name" value="DNA REPAIR DEAD HELICASE RAD3/XP-D SUBFAMILY MEMBER"/>
    <property type="match status" value="1"/>
</dbReference>
<dbReference type="InterPro" id="IPR006554">
    <property type="entry name" value="Helicase-like_DEXD_c2"/>
</dbReference>
<comment type="cofactor">
    <cofactor evidence="1">
        <name>[4Fe-4S] cluster</name>
        <dbReference type="ChEBI" id="CHEBI:49883"/>
    </cofactor>
</comment>
<evidence type="ECO:0000256" key="1">
    <source>
        <dbReference type="ARBA" id="ARBA00001966"/>
    </source>
</evidence>
<dbReference type="InterPro" id="IPR010614">
    <property type="entry name" value="RAD3-like_helicase_DEAD"/>
</dbReference>
<dbReference type="EC" id="5.6.2.3" evidence="16"/>
<dbReference type="GO" id="GO:0005634">
    <property type="term" value="C:nucleus"/>
    <property type="evidence" value="ECO:0007669"/>
    <property type="project" value="UniProtKB-SubCell"/>
</dbReference>
<reference evidence="21 22" key="1">
    <citation type="submission" date="2023-11" db="EMBL/GenBank/DDBJ databases">
        <authorList>
            <person name="Hedman E."/>
            <person name="Englund M."/>
            <person name="Stromberg M."/>
            <person name="Nyberg Akerstrom W."/>
            <person name="Nylinder S."/>
            <person name="Jareborg N."/>
            <person name="Kallberg Y."/>
            <person name="Kronander E."/>
        </authorList>
    </citation>
    <scope>NUCLEOTIDE SEQUENCE [LARGE SCALE GENOMIC DNA]</scope>
</reference>
<dbReference type="InterPro" id="IPR045028">
    <property type="entry name" value="DinG/Rad3-like"/>
</dbReference>
<dbReference type="PANTHER" id="PTHR11472:SF47">
    <property type="entry name" value="FANCONI ANEMIA GROUP J PROTEIN"/>
    <property type="match status" value="1"/>
</dbReference>
<comment type="similarity">
    <text evidence="3">Belongs to the DEAD box helicase family. DEAH subfamily.</text>
</comment>
<comment type="subcellular location">
    <subcellularLocation>
        <location evidence="2">Nucleus</location>
    </subcellularLocation>
</comment>
<evidence type="ECO:0000256" key="12">
    <source>
        <dbReference type="ARBA" id="ARBA00023014"/>
    </source>
</evidence>
<feature type="region of interest" description="Disordered" evidence="19">
    <location>
        <begin position="1"/>
        <end position="88"/>
    </location>
</feature>
<dbReference type="GO" id="GO:0006289">
    <property type="term" value="P:nucleotide-excision repair"/>
    <property type="evidence" value="ECO:0007669"/>
    <property type="project" value="TreeGrafter"/>
</dbReference>
<evidence type="ECO:0000256" key="2">
    <source>
        <dbReference type="ARBA" id="ARBA00004123"/>
    </source>
</evidence>
<name>A0AAV1L870_9NEOP</name>